<dbReference type="SUPFAM" id="SSF56436">
    <property type="entry name" value="C-type lectin-like"/>
    <property type="match status" value="1"/>
</dbReference>
<organism evidence="3 4">
    <name type="scientific">Mauremys mutica</name>
    <name type="common">yellowpond turtle</name>
    <dbReference type="NCBI Taxonomy" id="74926"/>
    <lineage>
        <taxon>Eukaryota</taxon>
        <taxon>Metazoa</taxon>
        <taxon>Chordata</taxon>
        <taxon>Craniata</taxon>
        <taxon>Vertebrata</taxon>
        <taxon>Euteleostomi</taxon>
        <taxon>Archelosauria</taxon>
        <taxon>Testudinata</taxon>
        <taxon>Testudines</taxon>
        <taxon>Cryptodira</taxon>
        <taxon>Durocryptodira</taxon>
        <taxon>Testudinoidea</taxon>
        <taxon>Geoemydidae</taxon>
        <taxon>Geoemydinae</taxon>
        <taxon>Mauremys</taxon>
    </lineage>
</organism>
<reference evidence="3" key="1">
    <citation type="submission" date="2021-09" db="EMBL/GenBank/DDBJ databases">
        <title>The genome of Mauremys mutica provides insights into the evolution of semi-aquatic lifestyle.</title>
        <authorList>
            <person name="Gong S."/>
            <person name="Gao Y."/>
        </authorList>
    </citation>
    <scope>NUCLEOTIDE SEQUENCE</scope>
    <source>
        <strain evidence="3">MM-2020</strain>
        <tissue evidence="3">Muscle</tissue>
    </source>
</reference>
<evidence type="ECO:0000313" key="4">
    <source>
        <dbReference type="Proteomes" id="UP000827986"/>
    </source>
</evidence>
<sequence>MVKTWLPPRGSEKMGPVAYFSLCLLGCLIFNPSLEGLGATSCPSDWLLYNDRCYAFFPEKVSWSEAEVQCQYHHNGAHLASILTAAEGNVVARYITESGFKDHVWIGLHDPRKVFWNGTITSVMRKTATFASIDPSQGSRSLAPEVGAQRLGCKRTGLFGHDQATSQTFRCLCCMEGQSPPSLRDQISLPQLQTLFPQPITRCQGRARSLPAHITPGRCRQGGVRRVDRPVGNAAPSHQPGPQ</sequence>
<dbReference type="Proteomes" id="UP000827986">
    <property type="component" value="Unassembled WGS sequence"/>
</dbReference>
<feature type="region of interest" description="Disordered" evidence="1">
    <location>
        <begin position="219"/>
        <end position="243"/>
    </location>
</feature>
<dbReference type="InterPro" id="IPR001304">
    <property type="entry name" value="C-type_lectin-like"/>
</dbReference>
<dbReference type="PRINTS" id="PR01504">
    <property type="entry name" value="PNCREATITSAP"/>
</dbReference>
<evidence type="ECO:0000256" key="1">
    <source>
        <dbReference type="SAM" id="MobiDB-lite"/>
    </source>
</evidence>
<gene>
    <name evidence="3" type="ORF">KIL84_018417</name>
</gene>
<feature type="domain" description="C-type lectin" evidence="2">
    <location>
        <begin position="49"/>
        <end position="153"/>
    </location>
</feature>
<accession>A0A9D4B8Z7</accession>
<dbReference type="SMART" id="SM00034">
    <property type="entry name" value="CLECT"/>
    <property type="match status" value="1"/>
</dbReference>
<dbReference type="Pfam" id="PF00059">
    <property type="entry name" value="Lectin_C"/>
    <property type="match status" value="1"/>
</dbReference>
<dbReference type="EMBL" id="JAHDVG010000463">
    <property type="protein sequence ID" value="KAH1185668.1"/>
    <property type="molecule type" value="Genomic_DNA"/>
</dbReference>
<dbReference type="InterPro" id="IPR050111">
    <property type="entry name" value="C-type_lectin/snaclec_domain"/>
</dbReference>
<name>A0A9D4B8Z7_9SAUR</name>
<dbReference type="PANTHER" id="PTHR22803">
    <property type="entry name" value="MANNOSE, PHOSPHOLIPASE, LECTIN RECEPTOR RELATED"/>
    <property type="match status" value="1"/>
</dbReference>
<evidence type="ECO:0000259" key="2">
    <source>
        <dbReference type="PROSITE" id="PS50041"/>
    </source>
</evidence>
<dbReference type="InterPro" id="IPR016186">
    <property type="entry name" value="C-type_lectin-like/link_sf"/>
</dbReference>
<proteinExistence type="predicted"/>
<evidence type="ECO:0000313" key="3">
    <source>
        <dbReference type="EMBL" id="KAH1185668.1"/>
    </source>
</evidence>
<dbReference type="AlphaFoldDB" id="A0A9D4B8Z7"/>
<dbReference type="Gene3D" id="3.10.100.10">
    <property type="entry name" value="Mannose-Binding Protein A, subunit A"/>
    <property type="match status" value="1"/>
</dbReference>
<comment type="caution">
    <text evidence="3">The sequence shown here is derived from an EMBL/GenBank/DDBJ whole genome shotgun (WGS) entry which is preliminary data.</text>
</comment>
<keyword evidence="4" id="KW-1185">Reference proteome</keyword>
<protein>
    <recommendedName>
        <fullName evidence="2">C-type lectin domain-containing protein</fullName>
    </recommendedName>
</protein>
<dbReference type="InterPro" id="IPR016187">
    <property type="entry name" value="CTDL_fold"/>
</dbReference>
<dbReference type="PROSITE" id="PS50041">
    <property type="entry name" value="C_TYPE_LECTIN_2"/>
    <property type="match status" value="1"/>
</dbReference>